<dbReference type="InterPro" id="IPR014001">
    <property type="entry name" value="Helicase_ATP-bd"/>
</dbReference>
<evidence type="ECO:0000256" key="12">
    <source>
        <dbReference type="ARBA" id="ARBA00034808"/>
    </source>
</evidence>
<evidence type="ECO:0000256" key="8">
    <source>
        <dbReference type="ARBA" id="ARBA00022840"/>
    </source>
</evidence>
<dbReference type="GO" id="GO:0046872">
    <property type="term" value="F:metal ion binding"/>
    <property type="evidence" value="ECO:0007669"/>
    <property type="project" value="UniProtKB-KW"/>
</dbReference>
<dbReference type="GO" id="GO:0006281">
    <property type="term" value="P:DNA repair"/>
    <property type="evidence" value="ECO:0007669"/>
    <property type="project" value="InterPro"/>
</dbReference>
<dbReference type="GO" id="GO:0005737">
    <property type="term" value="C:cytoplasm"/>
    <property type="evidence" value="ECO:0007669"/>
    <property type="project" value="TreeGrafter"/>
</dbReference>
<comment type="cofactor">
    <cofactor evidence="2">
        <name>Zn(2+)</name>
        <dbReference type="ChEBI" id="CHEBI:29105"/>
    </cofactor>
</comment>
<keyword evidence="8" id="KW-0067">ATP-binding</keyword>
<reference evidence="19 20" key="1">
    <citation type="submission" date="2019-02" db="EMBL/GenBank/DDBJ databases">
        <title>Deep-cultivation of Planctomycetes and their phenomic and genomic characterization uncovers novel biology.</title>
        <authorList>
            <person name="Wiegand S."/>
            <person name="Jogler M."/>
            <person name="Boedeker C."/>
            <person name="Pinto D."/>
            <person name="Vollmers J."/>
            <person name="Rivas-Marin E."/>
            <person name="Kohn T."/>
            <person name="Peeters S.H."/>
            <person name="Heuer A."/>
            <person name="Rast P."/>
            <person name="Oberbeckmann S."/>
            <person name="Bunk B."/>
            <person name="Jeske O."/>
            <person name="Meyerdierks A."/>
            <person name="Storesund J.E."/>
            <person name="Kallscheuer N."/>
            <person name="Luecker S."/>
            <person name="Lage O.M."/>
            <person name="Pohl T."/>
            <person name="Merkel B.J."/>
            <person name="Hornburger P."/>
            <person name="Mueller R.-W."/>
            <person name="Bruemmer F."/>
            <person name="Labrenz M."/>
            <person name="Spormann A.M."/>
            <person name="Op Den Camp H."/>
            <person name="Overmann J."/>
            <person name="Amann R."/>
            <person name="Jetten M.S.M."/>
            <person name="Mascher T."/>
            <person name="Medema M.H."/>
            <person name="Devos D.P."/>
            <person name="Kaster A.-K."/>
            <person name="Ovreas L."/>
            <person name="Rohde M."/>
            <person name="Galperin M.Y."/>
            <person name="Jogler C."/>
        </authorList>
    </citation>
    <scope>NUCLEOTIDE SEQUENCE [LARGE SCALE GENOMIC DNA]</scope>
    <source>
        <strain evidence="19 20">Poly59</strain>
    </source>
</reference>
<dbReference type="GO" id="GO:0043138">
    <property type="term" value="F:3'-5' DNA helicase activity"/>
    <property type="evidence" value="ECO:0007669"/>
    <property type="project" value="UniProtKB-EC"/>
</dbReference>
<dbReference type="PROSITE" id="PS51192">
    <property type="entry name" value="HELICASE_ATP_BIND_1"/>
    <property type="match status" value="1"/>
</dbReference>
<keyword evidence="6 19" id="KW-0378">Hydrolase</keyword>
<dbReference type="InterPro" id="IPR010997">
    <property type="entry name" value="HRDC-like_sf"/>
</dbReference>
<dbReference type="Gene3D" id="1.10.150.80">
    <property type="entry name" value="HRDC domain"/>
    <property type="match status" value="1"/>
</dbReference>
<evidence type="ECO:0000259" key="18">
    <source>
        <dbReference type="PROSITE" id="PS51194"/>
    </source>
</evidence>
<name>A0A5C6FAZ7_9BACT</name>
<dbReference type="Gene3D" id="3.40.50.300">
    <property type="entry name" value="P-loop containing nucleotide triphosphate hydrolases"/>
    <property type="match status" value="2"/>
</dbReference>
<dbReference type="Pfam" id="PF00271">
    <property type="entry name" value="Helicase_C"/>
    <property type="match status" value="1"/>
</dbReference>
<dbReference type="GO" id="GO:0006260">
    <property type="term" value="P:DNA replication"/>
    <property type="evidence" value="ECO:0007669"/>
    <property type="project" value="InterPro"/>
</dbReference>
<comment type="similarity">
    <text evidence="3">Belongs to the helicase family. RecQ subfamily.</text>
</comment>
<dbReference type="InterPro" id="IPR036390">
    <property type="entry name" value="WH_DNA-bd_sf"/>
</dbReference>
<dbReference type="InterPro" id="IPR027417">
    <property type="entry name" value="P-loop_NTPase"/>
</dbReference>
<keyword evidence="7 19" id="KW-0347">Helicase</keyword>
<evidence type="ECO:0000256" key="15">
    <source>
        <dbReference type="SAM" id="MobiDB-lite"/>
    </source>
</evidence>
<dbReference type="Gene3D" id="1.10.10.10">
    <property type="entry name" value="Winged helix-like DNA-binding domain superfamily/Winged helix DNA-binding domain"/>
    <property type="match status" value="1"/>
</dbReference>
<evidence type="ECO:0000259" key="17">
    <source>
        <dbReference type="PROSITE" id="PS51192"/>
    </source>
</evidence>
<feature type="domain" description="Helicase ATP-binding" evidence="17">
    <location>
        <begin position="27"/>
        <end position="196"/>
    </location>
</feature>
<dbReference type="GO" id="GO:0043590">
    <property type="term" value="C:bacterial nucleoid"/>
    <property type="evidence" value="ECO:0007669"/>
    <property type="project" value="TreeGrafter"/>
</dbReference>
<dbReference type="SMART" id="SM00490">
    <property type="entry name" value="HELICc"/>
    <property type="match status" value="1"/>
</dbReference>
<dbReference type="SMART" id="SM00341">
    <property type="entry name" value="HRDC"/>
    <property type="match status" value="1"/>
</dbReference>
<dbReference type="SUPFAM" id="SSF52540">
    <property type="entry name" value="P-loop containing nucleoside triphosphate hydrolases"/>
    <property type="match status" value="1"/>
</dbReference>
<evidence type="ECO:0000256" key="7">
    <source>
        <dbReference type="ARBA" id="ARBA00022806"/>
    </source>
</evidence>
<proteinExistence type="inferred from homology"/>
<evidence type="ECO:0000256" key="6">
    <source>
        <dbReference type="ARBA" id="ARBA00022801"/>
    </source>
</evidence>
<dbReference type="GO" id="GO:0006310">
    <property type="term" value="P:DNA recombination"/>
    <property type="evidence" value="ECO:0007669"/>
    <property type="project" value="InterPro"/>
</dbReference>
<organism evidence="19 20">
    <name type="scientific">Rubripirellula reticaptiva</name>
    <dbReference type="NCBI Taxonomy" id="2528013"/>
    <lineage>
        <taxon>Bacteria</taxon>
        <taxon>Pseudomonadati</taxon>
        <taxon>Planctomycetota</taxon>
        <taxon>Planctomycetia</taxon>
        <taxon>Pirellulales</taxon>
        <taxon>Pirellulaceae</taxon>
        <taxon>Rubripirellula</taxon>
    </lineage>
</organism>
<evidence type="ECO:0000313" key="19">
    <source>
        <dbReference type="EMBL" id="TWU57494.1"/>
    </source>
</evidence>
<dbReference type="Proteomes" id="UP000317977">
    <property type="component" value="Unassembled WGS sequence"/>
</dbReference>
<dbReference type="GO" id="GO:0009378">
    <property type="term" value="F:four-way junction helicase activity"/>
    <property type="evidence" value="ECO:0007669"/>
    <property type="project" value="TreeGrafter"/>
</dbReference>
<dbReference type="InterPro" id="IPR032284">
    <property type="entry name" value="RecQ_Zn-bd"/>
</dbReference>
<dbReference type="OrthoDB" id="9763310at2"/>
<protein>
    <recommendedName>
        <fullName evidence="13">ATP-dependent DNA helicase RecQ</fullName>
        <ecNumber evidence="12">5.6.2.4</ecNumber>
    </recommendedName>
    <alternativeName>
        <fullName evidence="14">DNA 3'-5' helicase RecQ</fullName>
    </alternativeName>
</protein>
<dbReference type="FunFam" id="3.40.50.300:FF:000296">
    <property type="entry name" value="ATP-dependent DNA helicase RecQ"/>
    <property type="match status" value="1"/>
</dbReference>
<evidence type="ECO:0000313" key="20">
    <source>
        <dbReference type="Proteomes" id="UP000317977"/>
    </source>
</evidence>
<dbReference type="PROSITE" id="PS51194">
    <property type="entry name" value="HELICASE_CTER"/>
    <property type="match status" value="1"/>
</dbReference>
<dbReference type="Pfam" id="PF00270">
    <property type="entry name" value="DEAD"/>
    <property type="match status" value="1"/>
</dbReference>
<comment type="caution">
    <text evidence="19">The sequence shown here is derived from an EMBL/GenBank/DDBJ whole genome shotgun (WGS) entry which is preliminary data.</text>
</comment>
<dbReference type="Pfam" id="PF09382">
    <property type="entry name" value="RQC"/>
    <property type="match status" value="1"/>
</dbReference>
<feature type="compositionally biased region" description="Basic and acidic residues" evidence="15">
    <location>
        <begin position="738"/>
        <end position="753"/>
    </location>
</feature>
<keyword evidence="5" id="KW-0547">Nucleotide-binding</keyword>
<evidence type="ECO:0000256" key="14">
    <source>
        <dbReference type="ARBA" id="ARBA00044550"/>
    </source>
</evidence>
<dbReference type="InterPro" id="IPR018982">
    <property type="entry name" value="RQC_domain"/>
</dbReference>
<feature type="region of interest" description="Disordered" evidence="15">
    <location>
        <begin position="734"/>
        <end position="762"/>
    </location>
</feature>
<dbReference type="EC" id="5.6.2.4" evidence="12"/>
<keyword evidence="4" id="KW-0479">Metal-binding</keyword>
<dbReference type="Pfam" id="PF16124">
    <property type="entry name" value="RecQ_Zn_bind"/>
    <property type="match status" value="1"/>
</dbReference>
<dbReference type="SMART" id="SM00956">
    <property type="entry name" value="RQC"/>
    <property type="match status" value="1"/>
</dbReference>
<dbReference type="InterPro" id="IPR044876">
    <property type="entry name" value="HRDC_dom_sf"/>
</dbReference>
<dbReference type="EMBL" id="SJPX01000001">
    <property type="protein sequence ID" value="TWU57494.1"/>
    <property type="molecule type" value="Genomic_DNA"/>
</dbReference>
<evidence type="ECO:0000256" key="9">
    <source>
        <dbReference type="ARBA" id="ARBA00023125"/>
    </source>
</evidence>
<comment type="cofactor">
    <cofactor evidence="1">
        <name>Mg(2+)</name>
        <dbReference type="ChEBI" id="CHEBI:18420"/>
    </cofactor>
</comment>
<keyword evidence="20" id="KW-1185">Reference proteome</keyword>
<evidence type="ECO:0000256" key="2">
    <source>
        <dbReference type="ARBA" id="ARBA00001947"/>
    </source>
</evidence>
<evidence type="ECO:0000259" key="16">
    <source>
        <dbReference type="PROSITE" id="PS50967"/>
    </source>
</evidence>
<accession>A0A5C6FAZ7</accession>
<gene>
    <name evidence="19" type="primary">recQ_1</name>
    <name evidence="19" type="ORF">Poly59_04010</name>
</gene>
<dbReference type="SUPFAM" id="SSF47819">
    <property type="entry name" value="HRDC-like"/>
    <property type="match status" value="1"/>
</dbReference>
<keyword evidence="9" id="KW-0238">DNA-binding</keyword>
<dbReference type="GO" id="GO:0005524">
    <property type="term" value="F:ATP binding"/>
    <property type="evidence" value="ECO:0007669"/>
    <property type="project" value="UniProtKB-KW"/>
</dbReference>
<dbReference type="NCBIfam" id="TIGR00614">
    <property type="entry name" value="recQ_fam"/>
    <property type="match status" value="1"/>
</dbReference>
<dbReference type="GO" id="GO:0030894">
    <property type="term" value="C:replisome"/>
    <property type="evidence" value="ECO:0007669"/>
    <property type="project" value="TreeGrafter"/>
</dbReference>
<dbReference type="CDD" id="cd17920">
    <property type="entry name" value="DEXHc_RecQ"/>
    <property type="match status" value="1"/>
</dbReference>
<evidence type="ECO:0000256" key="3">
    <source>
        <dbReference type="ARBA" id="ARBA00005446"/>
    </source>
</evidence>
<feature type="domain" description="HRDC" evidence="16">
    <location>
        <begin position="763"/>
        <end position="843"/>
    </location>
</feature>
<dbReference type="GO" id="GO:0003677">
    <property type="term" value="F:DNA binding"/>
    <property type="evidence" value="ECO:0007669"/>
    <property type="project" value="UniProtKB-KW"/>
</dbReference>
<dbReference type="InterPro" id="IPR011545">
    <property type="entry name" value="DEAD/DEAH_box_helicase_dom"/>
</dbReference>
<dbReference type="RefSeq" id="WP_146532388.1">
    <property type="nucleotide sequence ID" value="NZ_SJPX01000001.1"/>
</dbReference>
<sequence length="943" mass="103377">MADTPDPTTLLSRFGLTEFRPGQREVVDAIAAGKDVMCVMPTGGGKSLCYQLPSLARVGTTIVVSPLIALMKDQVDTLQGIGIAAKLINSTLSAAEQTDVMNEMASGKLDLVYVAPERLRNSRFLDACRTANVTLLAVDEAHCVSEWGHDFRPDYSRLGRFRQRYLNNVQTIALTATATPVVRDDVIEILGLKEPKTFVTGFARTNLRFGVTHSKTEQEKNDALLAYLQSQSGAGIIYAATRKRCEEIADWLPEKAGRPIGVYHAGLDPIQRRQVQEEFMSGRLSAIVATNAFGMGIDKSDIRFVVHYNLPGSLEAYYQEAGRAGRDGGNSDCRLMFSYSDRYIQEFFIDSRYPSKATVKKVYEFLLTREEDPIELTLDQVREAIDVKDGSEAIGTAETLLAKSGVLRRLDSNANYAMLRIDSDAPSMLDFLPKEARTRRKVMLAIEKIVGRRRHEDVFVKPARLMEAADVKRDQLVRTLRELRRLKAFDYCPPFRGRAIHFTDRDQRFEDLDIDFAELARRKAAETEKLESVIQFARTAGCRQRVILNYFGEADADNCGTCDRCAPGDGRAGRAQDVAMSDPMKGVDSDALLRGIRVVLSGVTRMHGRFGKILVAQMLCGSKSKKLQQWRLNRLSTYGLLSDLKQSDVVGVMDALAEAGLVEQKEVDDRRPTIHMAAIGTQVMMGQIPLPPSVRMPIPLAKKLAHASRAIESGDVQTQSAGTDEVPEADEVIDQAAESERSEPSETDVTRDDVETESNEAAEAQVAELAETLKRWRRKTAAALGVPAFRILTNSTLERIAEAAPVSAAQLEGVAGVGTATIEQFGYDLVQLVVGCIESLPAEETVLDSAPVAEPTIVPATAPVVPVAAPAVDPSDAYWTWRLFRDGYTVHQITAIRRCDLALLVDDLVAAASSGHAVDPAWIDSPAAVKRIRAASDGGTVVG</sequence>
<keyword evidence="10" id="KW-0413">Isomerase</keyword>
<dbReference type="SUPFAM" id="SSF46785">
    <property type="entry name" value="Winged helix' DNA-binding domain"/>
    <property type="match status" value="1"/>
</dbReference>
<dbReference type="PANTHER" id="PTHR13710">
    <property type="entry name" value="DNA HELICASE RECQ FAMILY MEMBER"/>
    <property type="match status" value="1"/>
</dbReference>
<dbReference type="InterPro" id="IPR002121">
    <property type="entry name" value="HRDC_dom"/>
</dbReference>
<evidence type="ECO:0000256" key="4">
    <source>
        <dbReference type="ARBA" id="ARBA00022723"/>
    </source>
</evidence>
<evidence type="ECO:0000256" key="13">
    <source>
        <dbReference type="ARBA" id="ARBA00044535"/>
    </source>
</evidence>
<dbReference type="InterPro" id="IPR004589">
    <property type="entry name" value="DNA_helicase_ATP-dep_RecQ"/>
</dbReference>
<dbReference type="InterPro" id="IPR001650">
    <property type="entry name" value="Helicase_C-like"/>
</dbReference>
<evidence type="ECO:0000256" key="11">
    <source>
        <dbReference type="ARBA" id="ARBA00034617"/>
    </source>
</evidence>
<dbReference type="GO" id="GO:0016787">
    <property type="term" value="F:hydrolase activity"/>
    <property type="evidence" value="ECO:0007669"/>
    <property type="project" value="UniProtKB-KW"/>
</dbReference>
<evidence type="ECO:0000256" key="1">
    <source>
        <dbReference type="ARBA" id="ARBA00001946"/>
    </source>
</evidence>
<dbReference type="AlphaFoldDB" id="A0A5C6FAZ7"/>
<comment type="catalytic activity">
    <reaction evidence="11">
        <text>Couples ATP hydrolysis with the unwinding of duplex DNA by translocating in the 3'-5' direction.</text>
        <dbReference type="EC" id="5.6.2.4"/>
    </reaction>
</comment>
<dbReference type="InterPro" id="IPR036388">
    <property type="entry name" value="WH-like_DNA-bd_sf"/>
</dbReference>
<evidence type="ECO:0000256" key="5">
    <source>
        <dbReference type="ARBA" id="ARBA00022741"/>
    </source>
</evidence>
<dbReference type="PANTHER" id="PTHR13710:SF105">
    <property type="entry name" value="ATP-DEPENDENT DNA HELICASE Q1"/>
    <property type="match status" value="1"/>
</dbReference>
<dbReference type="Pfam" id="PF00570">
    <property type="entry name" value="HRDC"/>
    <property type="match status" value="1"/>
</dbReference>
<dbReference type="PROSITE" id="PS50967">
    <property type="entry name" value="HRDC"/>
    <property type="match status" value="1"/>
</dbReference>
<feature type="domain" description="Helicase C-terminal" evidence="18">
    <location>
        <begin position="220"/>
        <end position="382"/>
    </location>
</feature>
<dbReference type="SMART" id="SM00487">
    <property type="entry name" value="DEXDc"/>
    <property type="match status" value="1"/>
</dbReference>
<evidence type="ECO:0000256" key="10">
    <source>
        <dbReference type="ARBA" id="ARBA00023235"/>
    </source>
</evidence>